<keyword evidence="1" id="KW-0732">Signal</keyword>
<feature type="signal peptide" evidence="1">
    <location>
        <begin position="1"/>
        <end position="22"/>
    </location>
</feature>
<gene>
    <name evidence="2" type="ORF">H3Z74_21140</name>
</gene>
<proteinExistence type="predicted"/>
<evidence type="ECO:0008006" key="4">
    <source>
        <dbReference type="Google" id="ProtNLM"/>
    </source>
</evidence>
<dbReference type="KEGG" id="spap:H3Z74_21140"/>
<accession>A0A7H0LHK0</accession>
<evidence type="ECO:0000313" key="2">
    <source>
        <dbReference type="EMBL" id="QNQ09153.1"/>
    </source>
</evidence>
<reference evidence="2 3" key="1">
    <citation type="submission" date="2020-09" db="EMBL/GenBank/DDBJ databases">
        <title>Sphingomonas sp., a new species isolated from pork steak.</title>
        <authorList>
            <person name="Heidler von Heilborn D."/>
        </authorList>
    </citation>
    <scope>NUCLEOTIDE SEQUENCE [LARGE SCALE GENOMIC DNA]</scope>
    <source>
        <strain evidence="3">S8-3T</strain>
    </source>
</reference>
<dbReference type="AlphaFoldDB" id="A0A7H0LHK0"/>
<name>A0A7H0LHK0_9SPHN</name>
<feature type="chain" id="PRO_5028966690" description="DUF1849 family protein" evidence="1">
    <location>
        <begin position="23"/>
        <end position="272"/>
    </location>
</feature>
<evidence type="ECO:0000256" key="1">
    <source>
        <dbReference type="SAM" id="SignalP"/>
    </source>
</evidence>
<dbReference type="RefSeq" id="WP_187761476.1">
    <property type="nucleotide sequence ID" value="NZ_CP061038.1"/>
</dbReference>
<dbReference type="EMBL" id="CP061038">
    <property type="protein sequence ID" value="QNQ09153.1"/>
    <property type="molecule type" value="Genomic_DNA"/>
</dbReference>
<dbReference type="Proteomes" id="UP000516148">
    <property type="component" value="Chromosome"/>
</dbReference>
<organism evidence="2 3">
    <name type="scientific">Sphingomonas alpina</name>
    <dbReference type="NCBI Taxonomy" id="653931"/>
    <lineage>
        <taxon>Bacteria</taxon>
        <taxon>Pseudomonadati</taxon>
        <taxon>Pseudomonadota</taxon>
        <taxon>Alphaproteobacteria</taxon>
        <taxon>Sphingomonadales</taxon>
        <taxon>Sphingomonadaceae</taxon>
        <taxon>Sphingomonas</taxon>
    </lineage>
</organism>
<evidence type="ECO:0000313" key="3">
    <source>
        <dbReference type="Proteomes" id="UP000516148"/>
    </source>
</evidence>
<keyword evidence="3" id="KW-1185">Reference proteome</keyword>
<protein>
    <recommendedName>
        <fullName evidence="4">DUF1849 family protein</fullName>
    </recommendedName>
</protein>
<sequence>MRLLLIEVLALAAAMLAVPAYAGQADKPSVIPTADLATVAARGAEIYAFDQAAWHSTDAMVARKLPEESMRAIRGWVVEPAGDLLTVTYYGLSGTTPFAIYVAEYRDGKVVDDRVPDAGGGRSLSAQAVRMAAAHDVAVAQPFGACVERPFNTVTLPPRPGSNIIPVYLLTPMMKRDAYPMGGHHEVDIGPDGKLLATRDFSKSCLVMERPEKDAIMFVTHLLDPQPTEMHVYLSLWSGNPVFVGTAKDVLWSVNGTRIEKVDMKKDGAKKK</sequence>